<name>A0A7V8SK92_9LACT</name>
<evidence type="ECO:0000313" key="1">
    <source>
        <dbReference type="EMBL" id="MBA0017174.1"/>
    </source>
</evidence>
<comment type="caution">
    <text evidence="1">The sequence shown here is derived from an EMBL/GenBank/DDBJ whole genome shotgun (WGS) entry which is preliminary data.</text>
</comment>
<dbReference type="EMBL" id="JACBNY010000016">
    <property type="protein sequence ID" value="MBA0017174.1"/>
    <property type="molecule type" value="Genomic_DNA"/>
</dbReference>
<evidence type="ECO:0000313" key="2">
    <source>
        <dbReference type="Proteomes" id="UP000530186"/>
    </source>
</evidence>
<sequence>MTKMIIKVEKDDINWMKSFNEYFDSTFIIGQEIEREDAEQFQKMADDFNNRIACGLIISLEVSND</sequence>
<reference evidence="1 2" key="1">
    <citation type="submission" date="2020-07" db="EMBL/GenBank/DDBJ databases">
        <authorList>
            <person name="Hilgarth M."/>
            <person name="Werum V."/>
            <person name="Vogel R.F."/>
        </authorList>
    </citation>
    <scope>NUCLEOTIDE SEQUENCE [LARGE SCALE GENOMIC DNA]</scope>
    <source>
        <strain evidence="1 2">DSM 28961</strain>
    </source>
</reference>
<dbReference type="Proteomes" id="UP000530186">
    <property type="component" value="Unassembled WGS sequence"/>
</dbReference>
<organism evidence="1 2">
    <name type="scientific">Pseudolactococcus laudensis</name>
    <dbReference type="NCBI Taxonomy" id="1494461"/>
    <lineage>
        <taxon>Bacteria</taxon>
        <taxon>Bacillati</taxon>
        <taxon>Bacillota</taxon>
        <taxon>Bacilli</taxon>
        <taxon>Lactobacillales</taxon>
        <taxon>Streptococcaceae</taxon>
        <taxon>Pseudolactococcus</taxon>
    </lineage>
</organism>
<proteinExistence type="predicted"/>
<dbReference type="GeneID" id="303195573"/>
<gene>
    <name evidence="1" type="ORF">HZR21_08590</name>
</gene>
<evidence type="ECO:0008006" key="3">
    <source>
        <dbReference type="Google" id="ProtNLM"/>
    </source>
</evidence>
<keyword evidence="2" id="KW-1185">Reference proteome</keyword>
<protein>
    <recommendedName>
        <fullName evidence="3">Prophage protein</fullName>
    </recommendedName>
</protein>
<accession>A0A7V8SK92</accession>
<dbReference type="AlphaFoldDB" id="A0A7V8SK92"/>
<dbReference type="RefSeq" id="WP_180747303.1">
    <property type="nucleotide sequence ID" value="NZ_CBCRWQ010000015.1"/>
</dbReference>